<feature type="chain" id="PRO_5040285004" evidence="2">
    <location>
        <begin position="21"/>
        <end position="770"/>
    </location>
</feature>
<feature type="signal peptide" evidence="2">
    <location>
        <begin position="1"/>
        <end position="20"/>
    </location>
</feature>
<feature type="compositionally biased region" description="Basic and acidic residues" evidence="1">
    <location>
        <begin position="693"/>
        <end position="708"/>
    </location>
</feature>
<feature type="compositionally biased region" description="Low complexity" evidence="1">
    <location>
        <begin position="199"/>
        <end position="214"/>
    </location>
</feature>
<keyword evidence="4" id="KW-1185">Reference proteome</keyword>
<evidence type="ECO:0000313" key="4">
    <source>
        <dbReference type="Proteomes" id="UP001153709"/>
    </source>
</evidence>
<dbReference type="AlphaFoldDB" id="A0A9P0DTI6"/>
<protein>
    <submittedName>
        <fullName evidence="3">Uncharacterized protein</fullName>
    </submittedName>
</protein>
<accession>A0A9P0DTI6</accession>
<evidence type="ECO:0000256" key="1">
    <source>
        <dbReference type="SAM" id="MobiDB-lite"/>
    </source>
</evidence>
<proteinExistence type="predicted"/>
<feature type="compositionally biased region" description="Basic and acidic residues" evidence="1">
    <location>
        <begin position="215"/>
        <end position="224"/>
    </location>
</feature>
<feature type="compositionally biased region" description="Basic and acidic residues" evidence="1">
    <location>
        <begin position="646"/>
        <end position="666"/>
    </location>
</feature>
<feature type="compositionally biased region" description="Acidic residues" evidence="1">
    <location>
        <begin position="633"/>
        <end position="645"/>
    </location>
</feature>
<dbReference type="EMBL" id="OU898281">
    <property type="protein sequence ID" value="CAH1281201.1"/>
    <property type="molecule type" value="Genomic_DNA"/>
</dbReference>
<dbReference type="OrthoDB" id="8192746at2759"/>
<gene>
    <name evidence="3" type="ORF">DIABBA_LOCUS8991</name>
</gene>
<feature type="compositionally biased region" description="Basic residues" evidence="1">
    <location>
        <begin position="250"/>
        <end position="262"/>
    </location>
</feature>
<sequence length="770" mass="86638">MKVTVIQIFVSALLISSMKCFPQDPTPNEISPEDVNFLVEPRPETKQNLQPPFSFVNTVKEVEDMIKSNPKLPRLTRGEIIDLLENITKADNTYTILQQASIIPENHRAPKAVMKVLPITPDAANTNNVEELYTKRPVTQIVDFNHIGQGSDDSVLIDFGVPKMHFDSANEEYKPKTADENFNGHPFKIFNPTYKRKTTASTTTSTTTAATSDSTRQHFVERKPQGYRRKTTAVTTTTTTTTTSPSVSTHRLRSRKPLRHRTTTTTTLRYPNHRYEDEQANEAPSSSSSTMFPSNGIKIVQPPSLPPKIINEDLLGAHDEKKEVYIEKDVPVSFIPVKDIDLSVGDDKEQDESVPLIVEIPEDLKGVLSDLNMESALKQKTKKHNKPKHKPTQKPTSEIGDEQLNNLLATLKLLAAQQTSTTTTTTVIPDVSDVVDNLSPDMKDLLMNFGLIPNPNPPEPERENLSQVYESYNPEKAEVKPDSYTGFKPLPEDNNSRNEMHELLARFGLGRNARKQKSLNKNKESDLEMVPEEYQKILQDIGFGDKDEYVPAESQQHSTQSKHVFNPSENLYATKDEIEKLNKLSNVIKQLEHLNRSITDEDLQKIDTDTLKVLVQSLNNSLADFEGKPLSLDEQDAPDPLTLEEDLMKNEVKREEGTTEKLKKEGTSTTEAPSSTEPETTTSESTDGTETPNIKDLEDSFGGPRDESTEASEAETQTETLPPPPPKKPNGFYFLLDWNSFFDIDDQKGRRVNLRFQPKVGDPRLWYSVP</sequence>
<feature type="region of interest" description="Disordered" evidence="1">
    <location>
        <begin position="628"/>
        <end position="731"/>
    </location>
</feature>
<name>A0A9P0DTI6_DIABA</name>
<feature type="region of interest" description="Disordered" evidence="1">
    <location>
        <begin position="197"/>
        <end position="291"/>
    </location>
</feature>
<feature type="compositionally biased region" description="Low complexity" evidence="1">
    <location>
        <begin position="667"/>
        <end position="692"/>
    </location>
</feature>
<feature type="region of interest" description="Disordered" evidence="1">
    <location>
        <begin position="476"/>
        <end position="496"/>
    </location>
</feature>
<feature type="compositionally biased region" description="Low complexity" evidence="1">
    <location>
        <begin position="232"/>
        <end position="249"/>
    </location>
</feature>
<keyword evidence="2" id="KW-0732">Signal</keyword>
<dbReference type="Proteomes" id="UP001153709">
    <property type="component" value="Chromosome 6"/>
</dbReference>
<reference evidence="3" key="1">
    <citation type="submission" date="2022-01" db="EMBL/GenBank/DDBJ databases">
        <authorList>
            <person name="King R."/>
        </authorList>
    </citation>
    <scope>NUCLEOTIDE SEQUENCE</scope>
</reference>
<feature type="region of interest" description="Disordered" evidence="1">
    <location>
        <begin position="378"/>
        <end position="398"/>
    </location>
</feature>
<evidence type="ECO:0000313" key="3">
    <source>
        <dbReference type="EMBL" id="CAH1281201.1"/>
    </source>
</evidence>
<evidence type="ECO:0000256" key="2">
    <source>
        <dbReference type="SAM" id="SignalP"/>
    </source>
</evidence>
<feature type="compositionally biased region" description="Basic residues" evidence="1">
    <location>
        <begin position="379"/>
        <end position="392"/>
    </location>
</feature>
<organism evidence="3 4">
    <name type="scientific">Diabrotica balteata</name>
    <name type="common">Banded cucumber beetle</name>
    <dbReference type="NCBI Taxonomy" id="107213"/>
    <lineage>
        <taxon>Eukaryota</taxon>
        <taxon>Metazoa</taxon>
        <taxon>Ecdysozoa</taxon>
        <taxon>Arthropoda</taxon>
        <taxon>Hexapoda</taxon>
        <taxon>Insecta</taxon>
        <taxon>Pterygota</taxon>
        <taxon>Neoptera</taxon>
        <taxon>Endopterygota</taxon>
        <taxon>Coleoptera</taxon>
        <taxon>Polyphaga</taxon>
        <taxon>Cucujiformia</taxon>
        <taxon>Chrysomeloidea</taxon>
        <taxon>Chrysomelidae</taxon>
        <taxon>Galerucinae</taxon>
        <taxon>Diabroticina</taxon>
        <taxon>Diabroticites</taxon>
        <taxon>Diabrotica</taxon>
    </lineage>
</organism>